<comment type="similarity">
    <text evidence="2">Belongs to the catalase family.</text>
</comment>
<name>A0A284R8W0_ARMOS</name>
<comment type="cofactor">
    <cofactor evidence="1">
        <name>heme</name>
        <dbReference type="ChEBI" id="CHEBI:30413"/>
    </cofactor>
</comment>
<keyword evidence="6" id="KW-0479">Metal-binding</keyword>
<gene>
    <name evidence="11" type="ORF">ARMOST_08540</name>
</gene>
<dbReference type="GO" id="GO:0046872">
    <property type="term" value="F:metal ion binding"/>
    <property type="evidence" value="ECO:0007669"/>
    <property type="project" value="UniProtKB-KW"/>
</dbReference>
<dbReference type="STRING" id="47428.A0A284R8W0"/>
<dbReference type="AlphaFoldDB" id="A0A284R8W0"/>
<dbReference type="GO" id="GO:0006979">
    <property type="term" value="P:response to oxidative stress"/>
    <property type="evidence" value="ECO:0007669"/>
    <property type="project" value="InterPro"/>
</dbReference>
<sequence length="63" mass="7332">MSWSSSSKMPFPIVHEVKPELHNEVLQGELVHNNFWEFFGLQLESAHMVTWVMPDRGPPRRSA</sequence>
<reference evidence="12" key="1">
    <citation type="journal article" date="2017" name="Nat. Ecol. Evol.">
        <title>Genome expansion and lineage-specific genetic innovations in the forest pathogenic fungi Armillaria.</title>
        <authorList>
            <person name="Sipos G."/>
            <person name="Prasanna A.N."/>
            <person name="Walter M.C."/>
            <person name="O'Connor E."/>
            <person name="Balint B."/>
            <person name="Krizsan K."/>
            <person name="Kiss B."/>
            <person name="Hess J."/>
            <person name="Varga T."/>
            <person name="Slot J."/>
            <person name="Riley R."/>
            <person name="Boka B."/>
            <person name="Rigling D."/>
            <person name="Barry K."/>
            <person name="Lee J."/>
            <person name="Mihaltcheva S."/>
            <person name="LaButti K."/>
            <person name="Lipzen A."/>
            <person name="Waldron R."/>
            <person name="Moloney N.M."/>
            <person name="Sperisen C."/>
            <person name="Kredics L."/>
            <person name="Vagvoelgyi C."/>
            <person name="Patrignani A."/>
            <person name="Fitzpatrick D."/>
            <person name="Nagy I."/>
            <person name="Doyle S."/>
            <person name="Anderson J.B."/>
            <person name="Grigoriev I.V."/>
            <person name="Gueldener U."/>
            <person name="Muensterkoetter M."/>
            <person name="Nagy L.G."/>
        </authorList>
    </citation>
    <scope>NUCLEOTIDE SEQUENCE [LARGE SCALE GENOMIC DNA]</scope>
    <source>
        <strain evidence="12">C18/9</strain>
    </source>
</reference>
<evidence type="ECO:0000256" key="3">
    <source>
        <dbReference type="ARBA" id="ARBA00012314"/>
    </source>
</evidence>
<evidence type="ECO:0000256" key="4">
    <source>
        <dbReference type="ARBA" id="ARBA00022559"/>
    </source>
</evidence>
<dbReference type="GO" id="GO:0042744">
    <property type="term" value="P:hydrogen peroxide catabolic process"/>
    <property type="evidence" value="ECO:0007669"/>
    <property type="project" value="UniProtKB-KW"/>
</dbReference>
<keyword evidence="12" id="KW-1185">Reference proteome</keyword>
<evidence type="ECO:0000256" key="9">
    <source>
        <dbReference type="ARBA" id="ARBA00023324"/>
    </source>
</evidence>
<dbReference type="Pfam" id="PF00199">
    <property type="entry name" value="Catalase"/>
    <property type="match status" value="1"/>
</dbReference>
<keyword evidence="5" id="KW-0349">Heme</keyword>
<dbReference type="GO" id="GO:0020037">
    <property type="term" value="F:heme binding"/>
    <property type="evidence" value="ECO:0007669"/>
    <property type="project" value="InterPro"/>
</dbReference>
<evidence type="ECO:0000256" key="7">
    <source>
        <dbReference type="ARBA" id="ARBA00023002"/>
    </source>
</evidence>
<dbReference type="GO" id="GO:0005829">
    <property type="term" value="C:cytosol"/>
    <property type="evidence" value="ECO:0007669"/>
    <property type="project" value="TreeGrafter"/>
</dbReference>
<dbReference type="Proteomes" id="UP000219338">
    <property type="component" value="Unassembled WGS sequence"/>
</dbReference>
<dbReference type="PANTHER" id="PTHR42821">
    <property type="entry name" value="CATALASE"/>
    <property type="match status" value="1"/>
</dbReference>
<dbReference type="InterPro" id="IPR020835">
    <property type="entry name" value="Catalase_sf"/>
</dbReference>
<dbReference type="SUPFAM" id="SSF56634">
    <property type="entry name" value="Heme-dependent catalase-like"/>
    <property type="match status" value="1"/>
</dbReference>
<keyword evidence="8" id="KW-0408">Iron</keyword>
<evidence type="ECO:0000256" key="2">
    <source>
        <dbReference type="ARBA" id="ARBA00005329"/>
    </source>
</evidence>
<dbReference type="InterPro" id="IPR011614">
    <property type="entry name" value="Catalase_core"/>
</dbReference>
<organism evidence="11 12">
    <name type="scientific">Armillaria ostoyae</name>
    <name type="common">Armillaria root rot fungus</name>
    <dbReference type="NCBI Taxonomy" id="47428"/>
    <lineage>
        <taxon>Eukaryota</taxon>
        <taxon>Fungi</taxon>
        <taxon>Dikarya</taxon>
        <taxon>Basidiomycota</taxon>
        <taxon>Agaricomycotina</taxon>
        <taxon>Agaricomycetes</taxon>
        <taxon>Agaricomycetidae</taxon>
        <taxon>Agaricales</taxon>
        <taxon>Marasmiineae</taxon>
        <taxon>Physalacriaceae</taxon>
        <taxon>Armillaria</taxon>
    </lineage>
</organism>
<evidence type="ECO:0000256" key="5">
    <source>
        <dbReference type="ARBA" id="ARBA00022617"/>
    </source>
</evidence>
<dbReference type="GO" id="GO:0004096">
    <property type="term" value="F:catalase activity"/>
    <property type="evidence" value="ECO:0007669"/>
    <property type="project" value="UniProtKB-EC"/>
</dbReference>
<evidence type="ECO:0000313" key="12">
    <source>
        <dbReference type="Proteomes" id="UP000219338"/>
    </source>
</evidence>
<proteinExistence type="inferred from homology"/>
<dbReference type="EMBL" id="FUEG01000006">
    <property type="protein sequence ID" value="SJL05172.1"/>
    <property type="molecule type" value="Genomic_DNA"/>
</dbReference>
<keyword evidence="4" id="KW-0575">Peroxidase</keyword>
<evidence type="ECO:0000256" key="8">
    <source>
        <dbReference type="ARBA" id="ARBA00023004"/>
    </source>
</evidence>
<accession>A0A284R8W0</accession>
<evidence type="ECO:0000256" key="6">
    <source>
        <dbReference type="ARBA" id="ARBA00022723"/>
    </source>
</evidence>
<feature type="domain" description="Catalase core" evidence="10">
    <location>
        <begin position="13"/>
        <end position="60"/>
    </location>
</feature>
<dbReference type="Gene3D" id="1.10.10.1060">
    <property type="entry name" value="Catalase HPII, helical domain"/>
    <property type="match status" value="1"/>
</dbReference>
<evidence type="ECO:0000259" key="10">
    <source>
        <dbReference type="Pfam" id="PF00199"/>
    </source>
</evidence>
<dbReference type="EC" id="1.11.1.6" evidence="3"/>
<dbReference type="PANTHER" id="PTHR42821:SF1">
    <property type="entry name" value="CATALASE-B"/>
    <property type="match status" value="1"/>
</dbReference>
<evidence type="ECO:0000313" key="11">
    <source>
        <dbReference type="EMBL" id="SJL05172.1"/>
    </source>
</evidence>
<evidence type="ECO:0000256" key="1">
    <source>
        <dbReference type="ARBA" id="ARBA00001971"/>
    </source>
</evidence>
<keyword evidence="9" id="KW-0376">Hydrogen peroxide</keyword>
<protein>
    <recommendedName>
        <fullName evidence="3">catalase</fullName>
        <ecNumber evidence="3">1.11.1.6</ecNumber>
    </recommendedName>
</protein>
<keyword evidence="7" id="KW-0560">Oxidoreductase</keyword>
<dbReference type="InterPro" id="IPR024712">
    <property type="entry name" value="Catalase_clade2"/>
</dbReference>